<evidence type="ECO:0000256" key="2">
    <source>
        <dbReference type="ARBA" id="ARBA00009696"/>
    </source>
</evidence>
<dbReference type="GO" id="GO:0009279">
    <property type="term" value="C:cell outer membrane"/>
    <property type="evidence" value="ECO:0007669"/>
    <property type="project" value="UniProtKB-SubCell"/>
</dbReference>
<evidence type="ECO:0000256" key="10">
    <source>
        <dbReference type="ARBA" id="ARBA00023186"/>
    </source>
</evidence>
<dbReference type="InterPro" id="IPR004565">
    <property type="entry name" value="OM_lipoprot_LolB"/>
</dbReference>
<dbReference type="EMBL" id="BDOQ01000019">
    <property type="protein sequence ID" value="GBG15563.1"/>
    <property type="molecule type" value="Genomic_DNA"/>
</dbReference>
<dbReference type="GO" id="GO:0015031">
    <property type="term" value="P:protein transport"/>
    <property type="evidence" value="ECO:0007669"/>
    <property type="project" value="UniProtKB-KW"/>
</dbReference>
<comment type="subcellular location">
    <subcellularLocation>
        <location evidence="1">Cell outer membrane</location>
        <topology evidence="1">Lipid-anchor</topology>
    </subcellularLocation>
</comment>
<comment type="subunit">
    <text evidence="3 13">Monomer.</text>
</comment>
<dbReference type="InterPro" id="IPR029046">
    <property type="entry name" value="LolA/LolB/LppX"/>
</dbReference>
<dbReference type="OrthoDB" id="9797618at2"/>
<dbReference type="GO" id="GO:0044874">
    <property type="term" value="P:lipoprotein localization to outer membrane"/>
    <property type="evidence" value="ECO:0007669"/>
    <property type="project" value="UniProtKB-UniRule"/>
</dbReference>
<dbReference type="Gene3D" id="2.50.20.10">
    <property type="entry name" value="Lipoprotein localisation LolA/LolB/LppX"/>
    <property type="match status" value="1"/>
</dbReference>
<proteinExistence type="inferred from homology"/>
<accession>A0A2R5FGD0</accession>
<evidence type="ECO:0000256" key="9">
    <source>
        <dbReference type="ARBA" id="ARBA00023139"/>
    </source>
</evidence>
<keyword evidence="7 13" id="KW-0653">Protein transport</keyword>
<keyword evidence="11 13" id="KW-0998">Cell outer membrane</keyword>
<keyword evidence="9" id="KW-0564">Palmitate</keyword>
<evidence type="ECO:0000256" key="8">
    <source>
        <dbReference type="ARBA" id="ARBA00023136"/>
    </source>
</evidence>
<comment type="function">
    <text evidence="13">Plays a critical role in the incorporation of lipoproteins in the outer membrane after they are released by the LolA protein.</text>
</comment>
<keyword evidence="6" id="KW-0732">Signal</keyword>
<dbReference type="Proteomes" id="UP000245081">
    <property type="component" value="Unassembled WGS sequence"/>
</dbReference>
<gene>
    <name evidence="13 14" type="primary">lolB</name>
    <name evidence="14" type="ORF">NMK_3174</name>
</gene>
<evidence type="ECO:0000256" key="7">
    <source>
        <dbReference type="ARBA" id="ARBA00022927"/>
    </source>
</evidence>
<evidence type="ECO:0000256" key="1">
    <source>
        <dbReference type="ARBA" id="ARBA00004459"/>
    </source>
</evidence>
<dbReference type="CDD" id="cd16326">
    <property type="entry name" value="LolB"/>
    <property type="match status" value="1"/>
</dbReference>
<dbReference type="Pfam" id="PF03550">
    <property type="entry name" value="LolB"/>
    <property type="match status" value="1"/>
</dbReference>
<evidence type="ECO:0000256" key="11">
    <source>
        <dbReference type="ARBA" id="ARBA00023237"/>
    </source>
</evidence>
<reference evidence="14 15" key="1">
    <citation type="journal article" date="2018" name="Environ. Microbiol.">
        <title>Isolation and genomic characterization of Novimethylophilus kurashikiensis gen. nov. sp. nov., a new lanthanide-dependent methylotrophic species of Methylophilaceae.</title>
        <authorList>
            <person name="Lv H."/>
            <person name="Sahin N."/>
            <person name="Tani A."/>
        </authorList>
    </citation>
    <scope>NUCLEOTIDE SEQUENCE [LARGE SCALE GENOMIC DNA]</scope>
    <source>
        <strain evidence="14 15">La2-4</strain>
    </source>
</reference>
<evidence type="ECO:0000256" key="3">
    <source>
        <dbReference type="ARBA" id="ARBA00011245"/>
    </source>
</evidence>
<evidence type="ECO:0000256" key="13">
    <source>
        <dbReference type="HAMAP-Rule" id="MF_00233"/>
    </source>
</evidence>
<name>A0A2R5FGD0_9PROT</name>
<keyword evidence="12 14" id="KW-0449">Lipoprotein</keyword>
<evidence type="ECO:0000256" key="4">
    <source>
        <dbReference type="ARBA" id="ARBA00016202"/>
    </source>
</evidence>
<protein>
    <recommendedName>
        <fullName evidence="4 13">Outer-membrane lipoprotein LolB</fullName>
    </recommendedName>
</protein>
<dbReference type="SUPFAM" id="SSF89392">
    <property type="entry name" value="Prokaryotic lipoproteins and lipoprotein localization factors"/>
    <property type="match status" value="1"/>
</dbReference>
<sequence>MMWLRLIPALLLAGCSALPVQQKSAEQKPVEPVAYRVHLEHLAAIENFGLEGRIGVLTETKGFSGTMRWHHRNDGDTIAFYSPLGTQLGELEADANGVTLTTSQKTYHAADAETLTQQTLGWSLPLRGLPDWALGRPTKGDAEILAWDTAGRISKLRQQGWDIEYPTYQNQGFELPTKIVLKSRKLDLKLVVENWHVESQ</sequence>
<comment type="caution">
    <text evidence="14">The sequence shown here is derived from an EMBL/GenBank/DDBJ whole genome shotgun (WGS) entry which is preliminary data.</text>
</comment>
<evidence type="ECO:0000313" key="15">
    <source>
        <dbReference type="Proteomes" id="UP000245081"/>
    </source>
</evidence>
<dbReference type="HAMAP" id="MF_00233">
    <property type="entry name" value="LolB"/>
    <property type="match status" value="1"/>
</dbReference>
<evidence type="ECO:0000256" key="5">
    <source>
        <dbReference type="ARBA" id="ARBA00022448"/>
    </source>
</evidence>
<dbReference type="AlphaFoldDB" id="A0A2R5FGD0"/>
<evidence type="ECO:0000313" key="14">
    <source>
        <dbReference type="EMBL" id="GBG15563.1"/>
    </source>
</evidence>
<comment type="similarity">
    <text evidence="2 13">Belongs to the LolB family.</text>
</comment>
<keyword evidence="15" id="KW-1185">Reference proteome</keyword>
<evidence type="ECO:0000256" key="12">
    <source>
        <dbReference type="ARBA" id="ARBA00023288"/>
    </source>
</evidence>
<organism evidence="14 15">
    <name type="scientific">Novimethylophilus kurashikiensis</name>
    <dbReference type="NCBI Taxonomy" id="1825523"/>
    <lineage>
        <taxon>Bacteria</taxon>
        <taxon>Pseudomonadati</taxon>
        <taxon>Pseudomonadota</taxon>
        <taxon>Betaproteobacteria</taxon>
        <taxon>Nitrosomonadales</taxon>
        <taxon>Methylophilaceae</taxon>
        <taxon>Novimethylophilus</taxon>
    </lineage>
</organism>
<keyword evidence="8 13" id="KW-0472">Membrane</keyword>
<dbReference type="NCBIfam" id="TIGR00548">
    <property type="entry name" value="lolB"/>
    <property type="match status" value="1"/>
</dbReference>
<evidence type="ECO:0000256" key="6">
    <source>
        <dbReference type="ARBA" id="ARBA00022729"/>
    </source>
</evidence>
<keyword evidence="5 13" id="KW-0813">Transport</keyword>
<keyword evidence="10 13" id="KW-0143">Chaperone</keyword>